<evidence type="ECO:0000313" key="1">
    <source>
        <dbReference type="EMBL" id="KAK9911544.1"/>
    </source>
</evidence>
<dbReference type="AlphaFoldDB" id="A0AAW1VT47"/>
<proteinExistence type="predicted"/>
<name>A0AAW1VT47_RUBAR</name>
<dbReference type="Proteomes" id="UP001457282">
    <property type="component" value="Unassembled WGS sequence"/>
</dbReference>
<comment type="caution">
    <text evidence="1">The sequence shown here is derived from an EMBL/GenBank/DDBJ whole genome shotgun (WGS) entry which is preliminary data.</text>
</comment>
<reference evidence="1 2" key="1">
    <citation type="journal article" date="2023" name="G3 (Bethesda)">
        <title>A chromosome-length genome assembly and annotation of blackberry (Rubus argutus, cv. 'Hillquist').</title>
        <authorList>
            <person name="Bruna T."/>
            <person name="Aryal R."/>
            <person name="Dudchenko O."/>
            <person name="Sargent D.J."/>
            <person name="Mead D."/>
            <person name="Buti M."/>
            <person name="Cavallini A."/>
            <person name="Hytonen T."/>
            <person name="Andres J."/>
            <person name="Pham M."/>
            <person name="Weisz D."/>
            <person name="Mascagni F."/>
            <person name="Usai G."/>
            <person name="Natali L."/>
            <person name="Bassil N."/>
            <person name="Fernandez G.E."/>
            <person name="Lomsadze A."/>
            <person name="Armour M."/>
            <person name="Olukolu B."/>
            <person name="Poorten T."/>
            <person name="Britton C."/>
            <person name="Davik J."/>
            <person name="Ashrafi H."/>
            <person name="Aiden E.L."/>
            <person name="Borodovsky M."/>
            <person name="Worthington M."/>
        </authorList>
    </citation>
    <scope>NUCLEOTIDE SEQUENCE [LARGE SCALE GENOMIC DNA]</scope>
    <source>
        <strain evidence="1">PI 553951</strain>
    </source>
</reference>
<protein>
    <submittedName>
        <fullName evidence="1">Uncharacterized protein</fullName>
    </submittedName>
</protein>
<evidence type="ECO:0000313" key="2">
    <source>
        <dbReference type="Proteomes" id="UP001457282"/>
    </source>
</evidence>
<sequence length="76" mass="8305">MLDGMQHRAIAGPALQKLVCSLKEISANKFTTEPQPPPAVYHMFKGKLFSSTIIFANALKSGDKHARALCCQSLFV</sequence>
<keyword evidence="2" id="KW-1185">Reference proteome</keyword>
<organism evidence="1 2">
    <name type="scientific">Rubus argutus</name>
    <name type="common">Southern blackberry</name>
    <dbReference type="NCBI Taxonomy" id="59490"/>
    <lineage>
        <taxon>Eukaryota</taxon>
        <taxon>Viridiplantae</taxon>
        <taxon>Streptophyta</taxon>
        <taxon>Embryophyta</taxon>
        <taxon>Tracheophyta</taxon>
        <taxon>Spermatophyta</taxon>
        <taxon>Magnoliopsida</taxon>
        <taxon>eudicotyledons</taxon>
        <taxon>Gunneridae</taxon>
        <taxon>Pentapetalae</taxon>
        <taxon>rosids</taxon>
        <taxon>fabids</taxon>
        <taxon>Rosales</taxon>
        <taxon>Rosaceae</taxon>
        <taxon>Rosoideae</taxon>
        <taxon>Rosoideae incertae sedis</taxon>
        <taxon>Rubus</taxon>
    </lineage>
</organism>
<dbReference type="EMBL" id="JBEDUW010000007">
    <property type="protein sequence ID" value="KAK9911544.1"/>
    <property type="molecule type" value="Genomic_DNA"/>
</dbReference>
<gene>
    <name evidence="1" type="ORF">M0R45_035445</name>
</gene>
<accession>A0AAW1VT47</accession>